<dbReference type="InterPro" id="IPR011404">
    <property type="entry name" value="PPi-PFK"/>
</dbReference>
<feature type="binding site" evidence="8">
    <location>
        <begin position="142"/>
        <end position="144"/>
    </location>
    <ligand>
        <name>substrate</name>
    </ligand>
</feature>
<gene>
    <name evidence="8" type="primary">pfp</name>
    <name evidence="10" type="ORF">FHP91_06895</name>
</gene>
<evidence type="ECO:0000256" key="2">
    <source>
        <dbReference type="ARBA" id="ARBA00003138"/>
    </source>
</evidence>
<evidence type="ECO:0000256" key="7">
    <source>
        <dbReference type="ARBA" id="ARBA00048072"/>
    </source>
</evidence>
<comment type="pathway">
    <text evidence="8">Carbohydrate degradation; glycolysis; D-glyceraldehyde 3-phosphate and glycerone phosphate from D-glucose: step 3/4.</text>
</comment>
<keyword evidence="4 8" id="KW-0479">Metal-binding</keyword>
<feature type="binding site" evidence="8">
    <location>
        <begin position="190"/>
        <end position="192"/>
    </location>
    <ligand>
        <name>substrate</name>
    </ligand>
</feature>
<comment type="caution">
    <text evidence="8">Lacks conserved residue(s) required for the propagation of feature annotation.</text>
</comment>
<comment type="subunit">
    <text evidence="8">Homodimer.</text>
</comment>
<dbReference type="InterPro" id="IPR050929">
    <property type="entry name" value="PFKA"/>
</dbReference>
<evidence type="ECO:0000256" key="5">
    <source>
        <dbReference type="ARBA" id="ARBA00022777"/>
    </source>
</evidence>
<dbReference type="HAMAP" id="MF_01978">
    <property type="entry name" value="Phosphofructokinase_II_B2"/>
    <property type="match status" value="1"/>
</dbReference>
<comment type="activity regulation">
    <text evidence="8">Non-allosteric.</text>
</comment>
<dbReference type="GO" id="GO:0046872">
    <property type="term" value="F:metal ion binding"/>
    <property type="evidence" value="ECO:0007669"/>
    <property type="project" value="UniProtKB-KW"/>
</dbReference>
<dbReference type="UniPathway" id="UPA00109">
    <property type="reaction ID" value="UER00182"/>
</dbReference>
<evidence type="ECO:0000256" key="1">
    <source>
        <dbReference type="ARBA" id="ARBA00001946"/>
    </source>
</evidence>
<dbReference type="Pfam" id="PF00365">
    <property type="entry name" value="PFK"/>
    <property type="match status" value="1"/>
</dbReference>
<evidence type="ECO:0000256" key="4">
    <source>
        <dbReference type="ARBA" id="ARBA00022723"/>
    </source>
</evidence>
<evidence type="ECO:0000313" key="10">
    <source>
        <dbReference type="EMBL" id="TVO58116.1"/>
    </source>
</evidence>
<comment type="cofactor">
    <cofactor evidence="1 8">
        <name>Mg(2+)</name>
        <dbReference type="ChEBI" id="CHEBI:18420"/>
    </cofactor>
</comment>
<accession>A0A557QZ30</accession>
<dbReference type="InterPro" id="IPR000023">
    <property type="entry name" value="Phosphofructokinase_dom"/>
</dbReference>
<comment type="function">
    <text evidence="2 8">Catalyzes the phosphorylation of D-fructose 6-phosphate, the first committing step of glycolysis. Uses inorganic phosphate (PPi) as phosphoryl donor instead of ATP like common ATP-dependent phosphofructokinases (ATP-PFKs), which renders the reaction reversible, and can thus function both in glycolysis and gluconeogenesis. Consistently, PPi-PFK can replace the enzymes of both the forward (ATP-PFK) and reverse (fructose-bisphosphatase (FBPase)) reactions.</text>
</comment>
<dbReference type="RefSeq" id="WP_144308878.1">
    <property type="nucleotide sequence ID" value="NZ_VMNK01000005.1"/>
</dbReference>
<dbReference type="InterPro" id="IPR022953">
    <property type="entry name" value="ATP_PFK"/>
</dbReference>
<dbReference type="Proteomes" id="UP000319502">
    <property type="component" value="Unassembled WGS sequence"/>
</dbReference>
<dbReference type="Gene3D" id="3.40.50.460">
    <property type="entry name" value="Phosphofructokinase domain"/>
    <property type="match status" value="1"/>
</dbReference>
<comment type="caution">
    <text evidence="10">The sequence shown here is derived from an EMBL/GenBank/DDBJ whole genome shotgun (WGS) entry which is preliminary data.</text>
</comment>
<evidence type="ECO:0000256" key="6">
    <source>
        <dbReference type="ARBA" id="ARBA00022842"/>
    </source>
</evidence>
<organism evidence="10 11">
    <name type="scientific">Denitromonas halophila</name>
    <dbReference type="NCBI Taxonomy" id="1629404"/>
    <lineage>
        <taxon>Bacteria</taxon>
        <taxon>Pseudomonadati</taxon>
        <taxon>Pseudomonadota</taxon>
        <taxon>Betaproteobacteria</taxon>
        <taxon>Rhodocyclales</taxon>
        <taxon>Zoogloeaceae</taxon>
        <taxon>Denitromonas</taxon>
    </lineage>
</organism>
<reference evidence="10 11" key="1">
    <citation type="submission" date="2019-07" db="EMBL/GenBank/DDBJ databases">
        <title>The pathways for chlorine oxyanion respiration interact through the shared metabolite chlorate.</title>
        <authorList>
            <person name="Barnum T.P."/>
            <person name="Cheng Y."/>
            <person name="Hill K.A."/>
            <person name="Lucas L.N."/>
            <person name="Carlson H.K."/>
            <person name="Coates J.D."/>
        </authorList>
    </citation>
    <scope>NUCLEOTIDE SEQUENCE [LARGE SCALE GENOMIC DNA]</scope>
    <source>
        <strain evidence="10 11">SFB-3</strain>
    </source>
</reference>
<dbReference type="GO" id="GO:0003872">
    <property type="term" value="F:6-phosphofructokinase activity"/>
    <property type="evidence" value="ECO:0007669"/>
    <property type="project" value="UniProtKB-UniRule"/>
</dbReference>
<comment type="subcellular location">
    <subcellularLocation>
        <location evidence="8">Cytoplasm</location>
    </subcellularLocation>
</comment>
<protein>
    <recommendedName>
        <fullName evidence="8">Pyrophosphate--fructose 6-phosphate 1-phosphotransferase</fullName>
        <ecNumber evidence="8">2.7.1.90</ecNumber>
    </recommendedName>
    <alternativeName>
        <fullName evidence="8">6-phosphofructokinase, pyrophosphate dependent</fullName>
    </alternativeName>
    <alternativeName>
        <fullName evidence="8">PPi-dependent phosphofructokinase</fullName>
        <shortName evidence="8">PPi-PFK</shortName>
    </alternativeName>
    <alternativeName>
        <fullName evidence="8">Pyrophosphate-dependent 6-phosphofructose-1-kinase</fullName>
    </alternativeName>
</protein>
<dbReference type="GO" id="GO:0047334">
    <property type="term" value="F:diphosphate-fructose-6-phosphate 1-phosphotransferase activity"/>
    <property type="evidence" value="ECO:0007669"/>
    <property type="project" value="UniProtKB-EC"/>
</dbReference>
<feature type="active site" description="Proton acceptor" evidence="8">
    <location>
        <position position="144"/>
    </location>
</feature>
<keyword evidence="11" id="KW-1185">Reference proteome</keyword>
<dbReference type="EMBL" id="VMNK01000005">
    <property type="protein sequence ID" value="TVO58116.1"/>
    <property type="molecule type" value="Genomic_DNA"/>
</dbReference>
<sequence>MAPRTLLYAQSGGVTAVINATAAGVITEARKHPAQIGCVLGARQGILGVLGEDLVDTAGLSVPDLAALAGQPGGAFGSCRFDLDAPDDNPAQFDRLFEVFAAHDVGYFLYNGGNGSMDTVLKLSAAARARNYPLSCVGVPKTVDNDLVGTDVSPGYGSAAKYLATSMREAGMDLRAMSGRRGRIFVMEVMGRNCGWLAAATVLARQAPDDPPHLLLLPEVPFDPDAFLACVEACVERLGYCAITAAEGVRNQAGVLLVEQDEDVRGHVQLGGIGQWLARLVHDRLGYKHHWAVPDYLQRAAGHLVSATDRAQAEAVGQAAVRYALAGRDAVMPAIVREGDAPYRWRIEPAPLGPIANAERRLPADFIAGAGFDLTGEALRWLRPLIAGEIYPAFFEGLPDYRPPTFVAVGKKLGPYIG</sequence>
<dbReference type="SUPFAM" id="SSF53784">
    <property type="entry name" value="Phosphofructokinase"/>
    <property type="match status" value="1"/>
</dbReference>
<feature type="binding site" evidence="8">
    <location>
        <position position="114"/>
    </location>
    <ligand>
        <name>Mg(2+)</name>
        <dbReference type="ChEBI" id="CHEBI:18420"/>
        <note>catalytic</note>
    </ligand>
</feature>
<dbReference type="Gene3D" id="3.40.50.450">
    <property type="match status" value="1"/>
</dbReference>
<dbReference type="GO" id="GO:0006002">
    <property type="term" value="P:fructose 6-phosphate metabolic process"/>
    <property type="evidence" value="ECO:0007669"/>
    <property type="project" value="InterPro"/>
</dbReference>
<keyword evidence="3 8" id="KW-0808">Transferase</keyword>
<evidence type="ECO:0000259" key="9">
    <source>
        <dbReference type="Pfam" id="PF00365"/>
    </source>
</evidence>
<dbReference type="AlphaFoldDB" id="A0A557QZ30"/>
<dbReference type="InterPro" id="IPR035966">
    <property type="entry name" value="PKF_sf"/>
</dbReference>
<feature type="domain" description="Phosphofructokinase" evidence="9">
    <location>
        <begin position="8"/>
        <end position="322"/>
    </location>
</feature>
<comment type="similarity">
    <text evidence="8">Belongs to the phosphofructokinase type A (PFKA) family. PPi-dependent PFK group II subfamily. Clade 'B2' sub-subfamily.</text>
</comment>
<evidence type="ECO:0000256" key="3">
    <source>
        <dbReference type="ARBA" id="ARBA00022679"/>
    </source>
</evidence>
<dbReference type="PIRSF" id="PIRSF036483">
    <property type="entry name" value="PFK_XF0274"/>
    <property type="match status" value="1"/>
</dbReference>
<proteinExistence type="inferred from homology"/>
<feature type="site" description="Important for catalytic activity; stabilizes the transition state when the phosphoryl donor is PPi" evidence="8">
    <location>
        <position position="141"/>
    </location>
</feature>
<comment type="catalytic activity">
    <reaction evidence="7 8">
        <text>beta-D-fructose 6-phosphate + diphosphate = beta-D-fructose 1,6-bisphosphate + phosphate + H(+)</text>
        <dbReference type="Rhea" id="RHEA:13613"/>
        <dbReference type="ChEBI" id="CHEBI:15378"/>
        <dbReference type="ChEBI" id="CHEBI:32966"/>
        <dbReference type="ChEBI" id="CHEBI:33019"/>
        <dbReference type="ChEBI" id="CHEBI:43474"/>
        <dbReference type="ChEBI" id="CHEBI:57634"/>
        <dbReference type="EC" id="2.7.1.90"/>
    </reaction>
</comment>
<feature type="binding site" evidence="8">
    <location>
        <begin position="296"/>
        <end position="299"/>
    </location>
    <ligand>
        <name>substrate</name>
    </ligand>
</feature>
<name>A0A557QZ30_9RHOO</name>
<dbReference type="OrthoDB" id="9802503at2"/>
<keyword evidence="6 8" id="KW-0460">Magnesium</keyword>
<evidence type="ECO:0000313" key="11">
    <source>
        <dbReference type="Proteomes" id="UP000319502"/>
    </source>
</evidence>
<feature type="binding site" evidence="8">
    <location>
        <position position="13"/>
    </location>
    <ligand>
        <name>diphosphate</name>
        <dbReference type="ChEBI" id="CHEBI:33019"/>
    </ligand>
</feature>
<dbReference type="PRINTS" id="PR00476">
    <property type="entry name" value="PHFRCTKINASE"/>
</dbReference>
<dbReference type="NCBIfam" id="NF010675">
    <property type="entry name" value="PRK14072.1"/>
    <property type="match status" value="1"/>
</dbReference>
<evidence type="ECO:0000256" key="8">
    <source>
        <dbReference type="HAMAP-Rule" id="MF_01978"/>
    </source>
</evidence>
<keyword evidence="5 8" id="KW-0418">Kinase</keyword>
<keyword evidence="8" id="KW-0324">Glycolysis</keyword>
<dbReference type="EC" id="2.7.1.90" evidence="8"/>
<dbReference type="GO" id="GO:0005737">
    <property type="term" value="C:cytoplasm"/>
    <property type="evidence" value="ECO:0007669"/>
    <property type="project" value="UniProtKB-SubCell"/>
</dbReference>
<feature type="binding site" evidence="8">
    <location>
        <position position="247"/>
    </location>
    <ligand>
        <name>substrate</name>
    </ligand>
</feature>
<dbReference type="PANTHER" id="PTHR45770">
    <property type="entry name" value="ATP-DEPENDENT 6-PHOSPHOFRUCTOKINASE 1"/>
    <property type="match status" value="1"/>
</dbReference>
<keyword evidence="8" id="KW-0963">Cytoplasm</keyword>